<evidence type="ECO:0000313" key="2">
    <source>
        <dbReference type="EMBL" id="EUD64333.1"/>
    </source>
</evidence>
<feature type="compositionally biased region" description="Basic and acidic residues" evidence="1">
    <location>
        <begin position="16"/>
        <end position="34"/>
    </location>
</feature>
<name>W6ZYB8_9APIC</name>
<organism evidence="2 3">
    <name type="scientific">Plasmodium inui San Antonio 1</name>
    <dbReference type="NCBI Taxonomy" id="1237626"/>
    <lineage>
        <taxon>Eukaryota</taxon>
        <taxon>Sar</taxon>
        <taxon>Alveolata</taxon>
        <taxon>Apicomplexa</taxon>
        <taxon>Aconoidasida</taxon>
        <taxon>Haemosporida</taxon>
        <taxon>Plasmodiidae</taxon>
        <taxon>Plasmodium</taxon>
        <taxon>Plasmodium (Plasmodium)</taxon>
    </lineage>
</organism>
<reference evidence="2 3" key="1">
    <citation type="submission" date="2013-02" db="EMBL/GenBank/DDBJ databases">
        <title>The Genome Sequence of Plasmodium inui San Antonio 1.</title>
        <authorList>
            <consortium name="The Broad Institute Genome Sequencing Platform"/>
            <consortium name="The Broad Institute Genome Sequencing Center for Infectious Disease"/>
            <person name="Neafsey D."/>
            <person name="Cheeseman I."/>
            <person name="Volkman S."/>
            <person name="Adams J."/>
            <person name="Walker B."/>
            <person name="Young S.K."/>
            <person name="Zeng Q."/>
            <person name="Gargeya S."/>
            <person name="Fitzgerald M."/>
            <person name="Haas B."/>
            <person name="Abouelleil A."/>
            <person name="Alvarado L."/>
            <person name="Arachchi H.M."/>
            <person name="Berlin A.M."/>
            <person name="Chapman S.B."/>
            <person name="Dewar J."/>
            <person name="Goldberg J."/>
            <person name="Griggs A."/>
            <person name="Gujja S."/>
            <person name="Hansen M."/>
            <person name="Howarth C."/>
            <person name="Imamovic A."/>
            <person name="Larimer J."/>
            <person name="McCowan C."/>
            <person name="Murphy C."/>
            <person name="Neiman D."/>
            <person name="Pearson M."/>
            <person name="Priest M."/>
            <person name="Roberts A."/>
            <person name="Saif S."/>
            <person name="Shea T."/>
            <person name="Sisk P."/>
            <person name="Sykes S."/>
            <person name="Wortman J."/>
            <person name="Nusbaum C."/>
            <person name="Birren B."/>
        </authorList>
    </citation>
    <scope>NUCLEOTIDE SEQUENCE [LARGE SCALE GENOMIC DNA]</scope>
    <source>
        <strain evidence="2 3">San Antonio 1</strain>
    </source>
</reference>
<accession>W6ZYB8</accession>
<feature type="compositionally biased region" description="Basic residues" evidence="1">
    <location>
        <begin position="1"/>
        <end position="15"/>
    </location>
</feature>
<feature type="compositionally biased region" description="Basic and acidic residues" evidence="1">
    <location>
        <begin position="45"/>
        <end position="54"/>
    </location>
</feature>
<feature type="region of interest" description="Disordered" evidence="1">
    <location>
        <begin position="1"/>
        <end position="86"/>
    </location>
</feature>
<evidence type="ECO:0000256" key="1">
    <source>
        <dbReference type="SAM" id="MobiDB-lite"/>
    </source>
</evidence>
<protein>
    <submittedName>
        <fullName evidence="2">Uncharacterized protein</fullName>
    </submittedName>
</protein>
<keyword evidence="3" id="KW-1185">Reference proteome</keyword>
<feature type="compositionally biased region" description="Basic and acidic residues" evidence="1">
    <location>
        <begin position="70"/>
        <end position="84"/>
    </location>
</feature>
<proteinExistence type="predicted"/>
<dbReference type="AlphaFoldDB" id="W6ZYB8"/>
<evidence type="ECO:0000313" key="3">
    <source>
        <dbReference type="Proteomes" id="UP000030640"/>
    </source>
</evidence>
<sequence length="367" mass="42000">MKARGKGGNCRRRSQRRTDNLGEKCRSRAQEGRELLTGTHRKDYRRVELGDKRSNSTRGELTEETEEETDKGNNREKIRPRESTTKMTSLHGWLEHLWEKSKRNCVRTATSDQDERKTICDYQPTGRQFPRGGVDDRWATILGPGNLMFTNTSRAAEIVCRGLEKWAASLIPDKGGGRWEQAKCDKRSLGLRGTLKGDIRCVWEAQHTKWEQITNEAVLTSSRGENRSLMICMDIVSIIWGVFRNSERKDRILNYGNSNLCQALYSKFKQWGNEEIAKEIMNFWFPAGGSGITIGGKSYKEGTHQGEQWSRTLYLPGNKVTALQCYIDSGRGKDSYETSCYWSFESQGCQAEEDTTWVRPRDEVSPP</sequence>
<dbReference type="VEuPathDB" id="PlasmoDB:C922_05292"/>
<gene>
    <name evidence="2" type="ORF">C922_05292</name>
</gene>
<dbReference type="Proteomes" id="UP000030640">
    <property type="component" value="Unassembled WGS sequence"/>
</dbReference>
<dbReference type="EMBL" id="KI965511">
    <property type="protein sequence ID" value="EUD64333.1"/>
    <property type="molecule type" value="Genomic_DNA"/>
</dbReference>
<dbReference type="GeneID" id="20040566"/>
<dbReference type="RefSeq" id="XP_008819085.1">
    <property type="nucleotide sequence ID" value="XM_008820863.1"/>
</dbReference>